<sequence length="316" mass="34931">MAKAFASQGDMSEKKTSFTEIGEGLYAFTAEGDPNSGVIIGDDSVMIIEAQATPRLAQKVIDCVRSVTDKPISHVVLTHYHAVRVLGASAFGADQIIMSDKARAMVVERGQEDWDSEFQRFPRLFEGHESIPGLTWPTTTFSDSMTVYLGKRKVVIKQIGRAHTAGDSVIWVPDQQTMFTGDIVEYHSACYCGDGHYEDWGATLDAVKAYDPQSIAPGRGDALVGRDMVDAALTNTRDFVDSTYNAVKPVAARGGSLKDAWDAVRDACDPKFRDYAIYEHCLPFNVARAYDEARGIDTPRIWTAQRDLEMWEQLQG</sequence>
<evidence type="ECO:0000313" key="2">
    <source>
        <dbReference type="EMBL" id="OSQ47563.1"/>
    </source>
</evidence>
<accession>A0A1X4NI57</accession>
<dbReference type="SUPFAM" id="SSF56281">
    <property type="entry name" value="Metallo-hydrolase/oxidoreductase"/>
    <property type="match status" value="1"/>
</dbReference>
<dbReference type="OrthoDB" id="420651at2"/>
<dbReference type="Pfam" id="PF00753">
    <property type="entry name" value="Lactamase_B"/>
    <property type="match status" value="1"/>
</dbReference>
<name>A0A1X4NI57_9RHOB</name>
<dbReference type="SMART" id="SM00849">
    <property type="entry name" value="Lactamase_B"/>
    <property type="match status" value="1"/>
</dbReference>
<dbReference type="InterPro" id="IPR036866">
    <property type="entry name" value="RibonucZ/Hydroxyglut_hydro"/>
</dbReference>
<dbReference type="Proteomes" id="UP000193926">
    <property type="component" value="Unassembled WGS sequence"/>
</dbReference>
<reference evidence="2 3" key="1">
    <citation type="submission" date="2014-03" db="EMBL/GenBank/DDBJ databases">
        <title>The draft genome sequence of Marivita geojedonensis KCTC 23882.</title>
        <authorList>
            <person name="Lai Q."/>
            <person name="Shao Z."/>
        </authorList>
    </citation>
    <scope>NUCLEOTIDE SEQUENCE [LARGE SCALE GENOMIC DNA]</scope>
    <source>
        <strain evidence="2 3">DPG-138</strain>
    </source>
</reference>
<dbReference type="CDD" id="cd16282">
    <property type="entry name" value="metallo-hydrolase-like_MBL-fold"/>
    <property type="match status" value="1"/>
</dbReference>
<dbReference type="AlphaFoldDB" id="A0A1X4NI57"/>
<protein>
    <submittedName>
        <fullName evidence="2">Beta lactamase</fullName>
    </submittedName>
</protein>
<organism evidence="2 3">
    <name type="scientific">Marivita geojedonensis</name>
    <dbReference type="NCBI Taxonomy" id="1123756"/>
    <lineage>
        <taxon>Bacteria</taxon>
        <taxon>Pseudomonadati</taxon>
        <taxon>Pseudomonadota</taxon>
        <taxon>Alphaproteobacteria</taxon>
        <taxon>Rhodobacterales</taxon>
        <taxon>Roseobacteraceae</taxon>
        <taxon>Marivita</taxon>
    </lineage>
</organism>
<feature type="domain" description="Metallo-beta-lactamase" evidence="1">
    <location>
        <begin position="33"/>
        <end position="219"/>
    </location>
</feature>
<comment type="caution">
    <text evidence="2">The sequence shown here is derived from an EMBL/GenBank/DDBJ whole genome shotgun (WGS) entry which is preliminary data.</text>
</comment>
<dbReference type="STRING" id="1123756.MGEO_15665"/>
<evidence type="ECO:0000313" key="3">
    <source>
        <dbReference type="Proteomes" id="UP000193926"/>
    </source>
</evidence>
<dbReference type="PANTHER" id="PTHR42951">
    <property type="entry name" value="METALLO-BETA-LACTAMASE DOMAIN-CONTAINING"/>
    <property type="match status" value="1"/>
</dbReference>
<dbReference type="PANTHER" id="PTHR42951:SF20">
    <property type="entry name" value="BETA LACTAMASE"/>
    <property type="match status" value="1"/>
</dbReference>
<dbReference type="EMBL" id="JFKC01000019">
    <property type="protein sequence ID" value="OSQ47563.1"/>
    <property type="molecule type" value="Genomic_DNA"/>
</dbReference>
<dbReference type="RefSeq" id="WP_085639956.1">
    <property type="nucleotide sequence ID" value="NZ_JFKC01000019.1"/>
</dbReference>
<proteinExistence type="predicted"/>
<dbReference type="InterPro" id="IPR001279">
    <property type="entry name" value="Metallo-B-lactamas"/>
</dbReference>
<dbReference type="Gene3D" id="3.60.15.10">
    <property type="entry name" value="Ribonuclease Z/Hydroxyacylglutathione hydrolase-like"/>
    <property type="match status" value="1"/>
</dbReference>
<gene>
    <name evidence="2" type="ORF">MGEO_15665</name>
</gene>
<evidence type="ECO:0000259" key="1">
    <source>
        <dbReference type="SMART" id="SM00849"/>
    </source>
</evidence>
<keyword evidence="3" id="KW-1185">Reference proteome</keyword>
<dbReference type="InterPro" id="IPR050855">
    <property type="entry name" value="NDM-1-like"/>
</dbReference>